<evidence type="ECO:0000259" key="4">
    <source>
        <dbReference type="Pfam" id="PF05433"/>
    </source>
</evidence>
<feature type="compositionally biased region" description="Basic and acidic residues" evidence="3">
    <location>
        <begin position="61"/>
        <end position="73"/>
    </location>
</feature>
<accession>A0A9X3YND2</accession>
<feature type="compositionally biased region" description="Low complexity" evidence="3">
    <location>
        <begin position="26"/>
        <end position="58"/>
    </location>
</feature>
<dbReference type="PANTHER" id="PTHR35603:SF2">
    <property type="entry name" value="OUTER MEMBRANE LIPOPROTEIN"/>
    <property type="match status" value="1"/>
</dbReference>
<comment type="subcellular location">
    <subcellularLocation>
        <location evidence="1">Membrane</location>
    </subcellularLocation>
</comment>
<dbReference type="NCBIfam" id="NF008437">
    <property type="entry name" value="PRK11280.1"/>
    <property type="match status" value="1"/>
</dbReference>
<gene>
    <name evidence="5" type="ORF">OD750_015370</name>
</gene>
<dbReference type="AlphaFoldDB" id="A0A9X3YND2"/>
<dbReference type="Proteomes" id="UP001139971">
    <property type="component" value="Unassembled WGS sequence"/>
</dbReference>
<organism evidence="5 6">
    <name type="scientific">Tahibacter soli</name>
    <dbReference type="NCBI Taxonomy" id="2983605"/>
    <lineage>
        <taxon>Bacteria</taxon>
        <taxon>Pseudomonadati</taxon>
        <taxon>Pseudomonadota</taxon>
        <taxon>Gammaproteobacteria</taxon>
        <taxon>Lysobacterales</taxon>
        <taxon>Rhodanobacteraceae</taxon>
        <taxon>Tahibacter</taxon>
    </lineage>
</organism>
<dbReference type="Pfam" id="PF05433">
    <property type="entry name" value="Rick_17kDa_Anti"/>
    <property type="match status" value="1"/>
</dbReference>
<keyword evidence="2" id="KW-0472">Membrane</keyword>
<dbReference type="EMBL" id="JAOVZO020000018">
    <property type="protein sequence ID" value="MDC8013923.1"/>
    <property type="molecule type" value="Genomic_DNA"/>
</dbReference>
<keyword evidence="6" id="KW-1185">Reference proteome</keyword>
<evidence type="ECO:0000256" key="3">
    <source>
        <dbReference type="SAM" id="MobiDB-lite"/>
    </source>
</evidence>
<evidence type="ECO:0000256" key="1">
    <source>
        <dbReference type="ARBA" id="ARBA00004370"/>
    </source>
</evidence>
<dbReference type="RefSeq" id="WP_272842003.1">
    <property type="nucleotide sequence ID" value="NZ_JAOVZO020000018.1"/>
</dbReference>
<dbReference type="InterPro" id="IPR051407">
    <property type="entry name" value="Bact_OM_lipoprot/Surf_antigen"/>
</dbReference>
<feature type="region of interest" description="Disordered" evidence="3">
    <location>
        <begin position="26"/>
        <end position="103"/>
    </location>
</feature>
<sequence length="211" mass="22380">MDNKLILGIGVGVVIAIGGMAAAQRFSGPAAEPEANPAATAPPSQQQYPQQEPQPFAAVEPARDEGEYADVRRVRPVIEQVTTPRKDCEQATVTKRQPERDGNVGGTVLGAVIGGALGNQVGRGNGRKAATVAGAVAGGFVGHEMDQRHQGGKVVTTTETRCKTVNETSDKIVGYDVTYVHNGREYTTRMDHEPGDRLLVEPTVRPVDTAR</sequence>
<feature type="domain" description="Glycine zipper 2TM" evidence="4">
    <location>
        <begin position="105"/>
        <end position="145"/>
    </location>
</feature>
<name>A0A9X3YND2_9GAMM</name>
<protein>
    <submittedName>
        <fullName evidence="5">Glycine zipper 2TM domain-containing protein</fullName>
    </submittedName>
</protein>
<dbReference type="InterPro" id="IPR008816">
    <property type="entry name" value="Gly_zipper_2TM_dom"/>
</dbReference>
<evidence type="ECO:0000256" key="2">
    <source>
        <dbReference type="ARBA" id="ARBA00023136"/>
    </source>
</evidence>
<dbReference type="PANTHER" id="PTHR35603">
    <property type="match status" value="1"/>
</dbReference>
<reference evidence="5" key="1">
    <citation type="submission" date="2023-02" db="EMBL/GenBank/DDBJ databases">
        <title>Tahibacter soli sp. nov. isolated from soil.</title>
        <authorList>
            <person name="Baek J.H."/>
            <person name="Lee J.K."/>
            <person name="Choi D.G."/>
            <person name="Jeon C.O."/>
        </authorList>
    </citation>
    <scope>NUCLEOTIDE SEQUENCE</scope>
    <source>
        <strain evidence="5">BL</strain>
    </source>
</reference>
<proteinExistence type="predicted"/>
<evidence type="ECO:0000313" key="6">
    <source>
        <dbReference type="Proteomes" id="UP001139971"/>
    </source>
</evidence>
<evidence type="ECO:0000313" key="5">
    <source>
        <dbReference type="EMBL" id="MDC8013923.1"/>
    </source>
</evidence>
<dbReference type="GO" id="GO:0019867">
    <property type="term" value="C:outer membrane"/>
    <property type="evidence" value="ECO:0007669"/>
    <property type="project" value="InterPro"/>
</dbReference>
<comment type="caution">
    <text evidence="5">The sequence shown here is derived from an EMBL/GenBank/DDBJ whole genome shotgun (WGS) entry which is preliminary data.</text>
</comment>